<comment type="subcellular location">
    <subcellularLocation>
        <location evidence="1 10">Cell membrane</location>
        <topology evidence="1 10">Multi-pass membrane protein</topology>
    </subcellularLocation>
</comment>
<organism evidence="11 12">
    <name type="scientific">Tribolium castaneum</name>
    <name type="common">Red flour beetle</name>
    <dbReference type="NCBI Taxonomy" id="7070"/>
    <lineage>
        <taxon>Eukaryota</taxon>
        <taxon>Metazoa</taxon>
        <taxon>Ecdysozoa</taxon>
        <taxon>Arthropoda</taxon>
        <taxon>Hexapoda</taxon>
        <taxon>Insecta</taxon>
        <taxon>Pterygota</taxon>
        <taxon>Neoptera</taxon>
        <taxon>Endopterygota</taxon>
        <taxon>Coleoptera</taxon>
        <taxon>Polyphaga</taxon>
        <taxon>Cucujiformia</taxon>
        <taxon>Tenebrionidae</taxon>
        <taxon>Tenebrionidae incertae sedis</taxon>
        <taxon>Tribolium</taxon>
    </lineage>
</organism>
<name>D6WHM8_TRICA</name>
<feature type="transmembrane region" description="Helical" evidence="10">
    <location>
        <begin position="249"/>
        <end position="272"/>
    </location>
</feature>
<dbReference type="GO" id="GO:0050911">
    <property type="term" value="P:detection of chemical stimulus involved in sensory perception of smell"/>
    <property type="evidence" value="ECO:0000318"/>
    <property type="project" value="GO_Central"/>
</dbReference>
<proteinExistence type="inferred from homology"/>
<sequence length="382" mass="44993">MTDSRDPFIMLRRIFIDINSYKITKLCDFFVVTFHSLVLCLQLYYTIRNFDVNFLSRYGQTTVIFLFMTVSAFLSGVLEKDIYRILTFSKTFLWSLDVIGKDARMKLERKCQMINMCITCLLLFLSTALVINMPFLGNPRQFFISIHVFEEYFGEWSSLLNVLYFASMPYLAYHATKPCFLFVYATLHMQLQFSLIEEYLFQVYEIDYLKSWKYLQDVRYQREIGNALRRCIIHHIALKKLIKIIVDIVLVYMPFILILGVLLLITCFAFIINYANTTTNTIKIQMFMFMASALLIAILFCWNGQQLIDVTSNIFFTLGGAPWYYWNRENIRILLMSIMNCTKNESIVLAGICLDYKMFVSIFRTSVSYALVLFNLRKRSLV</sequence>
<keyword evidence="5 10" id="KW-0552">Olfaction</keyword>
<dbReference type="InParanoid" id="D6WHM8"/>
<dbReference type="EMBL" id="KQ971331">
    <property type="protein sequence ID" value="EFA01412.1"/>
    <property type="molecule type" value="Genomic_DNA"/>
</dbReference>
<evidence type="ECO:0000256" key="9">
    <source>
        <dbReference type="ARBA" id="ARBA00023224"/>
    </source>
</evidence>
<feature type="transmembrane region" description="Helical" evidence="10">
    <location>
        <begin position="284"/>
        <end position="302"/>
    </location>
</feature>
<dbReference type="PANTHER" id="PTHR21137:SF35">
    <property type="entry name" value="ODORANT RECEPTOR 19A-RELATED"/>
    <property type="match status" value="1"/>
</dbReference>
<dbReference type="HOGENOM" id="CLU_059644_0_0_1"/>
<keyword evidence="9 10" id="KW-0807">Transducer</keyword>
<dbReference type="GO" id="GO:0007165">
    <property type="term" value="P:signal transduction"/>
    <property type="evidence" value="ECO:0007669"/>
    <property type="project" value="UniProtKB-KW"/>
</dbReference>
<feature type="transmembrane region" description="Helical" evidence="10">
    <location>
        <begin position="26"/>
        <end position="45"/>
    </location>
</feature>
<gene>
    <name evidence="11" type="primary">Or228</name>
    <name evidence="11" type="ORF">TcasGA2_TC030388</name>
</gene>
<dbReference type="GO" id="GO:0004984">
    <property type="term" value="F:olfactory receptor activity"/>
    <property type="evidence" value="ECO:0000318"/>
    <property type="project" value="GO_Central"/>
</dbReference>
<keyword evidence="4 10" id="KW-0812">Transmembrane</keyword>
<protein>
    <recommendedName>
        <fullName evidence="10">Odorant receptor</fullName>
    </recommendedName>
</protein>
<keyword evidence="3 10" id="KW-0716">Sensory transduction</keyword>
<evidence type="ECO:0000256" key="7">
    <source>
        <dbReference type="ARBA" id="ARBA00023136"/>
    </source>
</evidence>
<evidence type="ECO:0000256" key="6">
    <source>
        <dbReference type="ARBA" id="ARBA00022989"/>
    </source>
</evidence>
<evidence type="ECO:0000256" key="8">
    <source>
        <dbReference type="ARBA" id="ARBA00023170"/>
    </source>
</evidence>
<keyword evidence="7 10" id="KW-0472">Membrane</keyword>
<dbReference type="InterPro" id="IPR004117">
    <property type="entry name" value="7tm6_olfct_rcpt"/>
</dbReference>
<evidence type="ECO:0000256" key="10">
    <source>
        <dbReference type="RuleBase" id="RU351113"/>
    </source>
</evidence>
<evidence type="ECO:0000256" key="4">
    <source>
        <dbReference type="ARBA" id="ARBA00022692"/>
    </source>
</evidence>
<evidence type="ECO:0000256" key="2">
    <source>
        <dbReference type="ARBA" id="ARBA00022475"/>
    </source>
</evidence>
<dbReference type="PhylomeDB" id="D6WHM8"/>
<dbReference type="GO" id="GO:0005886">
    <property type="term" value="C:plasma membrane"/>
    <property type="evidence" value="ECO:0000318"/>
    <property type="project" value="GO_Central"/>
</dbReference>
<dbReference type="PANTHER" id="PTHR21137">
    <property type="entry name" value="ODORANT RECEPTOR"/>
    <property type="match status" value="1"/>
</dbReference>
<feature type="transmembrane region" description="Helical" evidence="10">
    <location>
        <begin position="156"/>
        <end position="173"/>
    </location>
</feature>
<dbReference type="GO" id="GO:0005549">
    <property type="term" value="F:odorant binding"/>
    <property type="evidence" value="ECO:0007669"/>
    <property type="project" value="InterPro"/>
</dbReference>
<dbReference type="AlphaFoldDB" id="D6WHM8"/>
<dbReference type="Proteomes" id="UP000007266">
    <property type="component" value="Linkage group 3"/>
</dbReference>
<keyword evidence="8 10" id="KW-0675">Receptor</keyword>
<accession>D6WHM8</accession>
<evidence type="ECO:0000256" key="5">
    <source>
        <dbReference type="ARBA" id="ARBA00022725"/>
    </source>
</evidence>
<evidence type="ECO:0000256" key="1">
    <source>
        <dbReference type="ARBA" id="ARBA00004651"/>
    </source>
</evidence>
<keyword evidence="6 10" id="KW-1133">Transmembrane helix</keyword>
<evidence type="ECO:0000313" key="11">
    <source>
        <dbReference type="EMBL" id="EFA01412.1"/>
    </source>
</evidence>
<keyword evidence="2" id="KW-1003">Cell membrane</keyword>
<keyword evidence="12" id="KW-1185">Reference proteome</keyword>
<comment type="caution">
    <text evidence="10">Lacks conserved residue(s) required for the propagation of feature annotation.</text>
</comment>
<reference evidence="11 12" key="2">
    <citation type="journal article" date="2010" name="Nucleic Acids Res.">
        <title>BeetleBase in 2010: revisions to provide comprehensive genomic information for Tribolium castaneum.</title>
        <authorList>
            <person name="Kim H.S."/>
            <person name="Murphy T."/>
            <person name="Xia J."/>
            <person name="Caragea D."/>
            <person name="Park Y."/>
            <person name="Beeman R.W."/>
            <person name="Lorenzen M.D."/>
            <person name="Butcher S."/>
            <person name="Manak J.R."/>
            <person name="Brown S.J."/>
        </authorList>
    </citation>
    <scope>GENOME REANNOTATION</scope>
    <source>
        <strain evidence="11 12">Georgia GA2</strain>
    </source>
</reference>
<dbReference type="Pfam" id="PF02949">
    <property type="entry name" value="7tm_6"/>
    <property type="match status" value="1"/>
</dbReference>
<feature type="transmembrane region" description="Helical" evidence="10">
    <location>
        <begin position="57"/>
        <end position="78"/>
    </location>
</feature>
<evidence type="ECO:0000313" key="12">
    <source>
        <dbReference type="Proteomes" id="UP000007266"/>
    </source>
</evidence>
<feature type="transmembrane region" description="Helical" evidence="10">
    <location>
        <begin position="113"/>
        <end position="136"/>
    </location>
</feature>
<reference evidence="11 12" key="1">
    <citation type="journal article" date="2008" name="Nature">
        <title>The genome of the model beetle and pest Tribolium castaneum.</title>
        <authorList>
            <consortium name="Tribolium Genome Sequencing Consortium"/>
            <person name="Richards S."/>
            <person name="Gibbs R.A."/>
            <person name="Weinstock G.M."/>
            <person name="Brown S.J."/>
            <person name="Denell R."/>
            <person name="Beeman R.W."/>
            <person name="Gibbs R."/>
            <person name="Beeman R.W."/>
            <person name="Brown S.J."/>
            <person name="Bucher G."/>
            <person name="Friedrich M."/>
            <person name="Grimmelikhuijzen C.J."/>
            <person name="Klingler M."/>
            <person name="Lorenzen M."/>
            <person name="Richards S."/>
            <person name="Roth S."/>
            <person name="Schroder R."/>
            <person name="Tautz D."/>
            <person name="Zdobnov E.M."/>
            <person name="Muzny D."/>
            <person name="Gibbs R.A."/>
            <person name="Weinstock G.M."/>
            <person name="Attaway T."/>
            <person name="Bell S."/>
            <person name="Buhay C.J."/>
            <person name="Chandrabose M.N."/>
            <person name="Chavez D."/>
            <person name="Clerk-Blankenburg K.P."/>
            <person name="Cree A."/>
            <person name="Dao M."/>
            <person name="Davis C."/>
            <person name="Chacko J."/>
            <person name="Dinh H."/>
            <person name="Dugan-Rocha S."/>
            <person name="Fowler G."/>
            <person name="Garner T.T."/>
            <person name="Garnes J."/>
            <person name="Gnirke A."/>
            <person name="Hawes A."/>
            <person name="Hernandez J."/>
            <person name="Hines S."/>
            <person name="Holder M."/>
            <person name="Hume J."/>
            <person name="Jhangiani S.N."/>
            <person name="Joshi V."/>
            <person name="Khan Z.M."/>
            <person name="Jackson L."/>
            <person name="Kovar C."/>
            <person name="Kowis A."/>
            <person name="Lee S."/>
            <person name="Lewis L.R."/>
            <person name="Margolis J."/>
            <person name="Morgan M."/>
            <person name="Nazareth L.V."/>
            <person name="Nguyen N."/>
            <person name="Okwuonu G."/>
            <person name="Parker D."/>
            <person name="Richards S."/>
            <person name="Ruiz S.J."/>
            <person name="Santibanez J."/>
            <person name="Savard J."/>
            <person name="Scherer S.E."/>
            <person name="Schneider B."/>
            <person name="Sodergren E."/>
            <person name="Tautz D."/>
            <person name="Vattahil S."/>
            <person name="Villasana D."/>
            <person name="White C.S."/>
            <person name="Wright R."/>
            <person name="Park Y."/>
            <person name="Beeman R.W."/>
            <person name="Lord J."/>
            <person name="Oppert B."/>
            <person name="Lorenzen M."/>
            <person name="Brown S."/>
            <person name="Wang L."/>
            <person name="Savard J."/>
            <person name="Tautz D."/>
            <person name="Richards S."/>
            <person name="Weinstock G."/>
            <person name="Gibbs R.A."/>
            <person name="Liu Y."/>
            <person name="Worley K."/>
            <person name="Weinstock G."/>
            <person name="Elsik C.G."/>
            <person name="Reese J.T."/>
            <person name="Elhaik E."/>
            <person name="Landan G."/>
            <person name="Graur D."/>
            <person name="Arensburger P."/>
            <person name="Atkinson P."/>
            <person name="Beeman R.W."/>
            <person name="Beidler J."/>
            <person name="Brown S.J."/>
            <person name="Demuth J.P."/>
            <person name="Drury D.W."/>
            <person name="Du Y.Z."/>
            <person name="Fujiwara H."/>
            <person name="Lorenzen M."/>
            <person name="Maselli V."/>
            <person name="Osanai M."/>
            <person name="Park Y."/>
            <person name="Robertson H.M."/>
            <person name="Tu Z."/>
            <person name="Wang J.J."/>
            <person name="Wang S."/>
            <person name="Richards S."/>
            <person name="Song H."/>
            <person name="Zhang L."/>
            <person name="Sodergren E."/>
            <person name="Werner D."/>
            <person name="Stanke M."/>
            <person name="Morgenstern B."/>
            <person name="Solovyev V."/>
            <person name="Kosarev P."/>
            <person name="Brown G."/>
            <person name="Chen H.C."/>
            <person name="Ermolaeva O."/>
            <person name="Hlavina W."/>
            <person name="Kapustin Y."/>
            <person name="Kiryutin B."/>
            <person name="Kitts P."/>
            <person name="Maglott D."/>
            <person name="Pruitt K."/>
            <person name="Sapojnikov V."/>
            <person name="Souvorov A."/>
            <person name="Mackey A.J."/>
            <person name="Waterhouse R.M."/>
            <person name="Wyder S."/>
            <person name="Zdobnov E.M."/>
            <person name="Zdobnov E.M."/>
            <person name="Wyder S."/>
            <person name="Kriventseva E.V."/>
            <person name="Kadowaki T."/>
            <person name="Bork P."/>
            <person name="Aranda M."/>
            <person name="Bao R."/>
            <person name="Beermann A."/>
            <person name="Berns N."/>
            <person name="Bolognesi R."/>
            <person name="Bonneton F."/>
            <person name="Bopp D."/>
            <person name="Brown S.J."/>
            <person name="Bucher G."/>
            <person name="Butts T."/>
            <person name="Chaumot A."/>
            <person name="Denell R.E."/>
            <person name="Ferrier D.E."/>
            <person name="Friedrich M."/>
            <person name="Gordon C.M."/>
            <person name="Jindra M."/>
            <person name="Klingler M."/>
            <person name="Lan Q."/>
            <person name="Lattorff H.M."/>
            <person name="Laudet V."/>
            <person name="von Levetsow C."/>
            <person name="Liu Z."/>
            <person name="Lutz R."/>
            <person name="Lynch J.A."/>
            <person name="da Fonseca R.N."/>
            <person name="Posnien N."/>
            <person name="Reuter R."/>
            <person name="Roth S."/>
            <person name="Savard J."/>
            <person name="Schinko J.B."/>
            <person name="Schmitt C."/>
            <person name="Schoppmeier M."/>
            <person name="Schroder R."/>
            <person name="Shippy T.D."/>
            <person name="Simonnet F."/>
            <person name="Marques-Souza H."/>
            <person name="Tautz D."/>
            <person name="Tomoyasu Y."/>
            <person name="Trauner J."/>
            <person name="Van der Zee M."/>
            <person name="Vervoort M."/>
            <person name="Wittkopp N."/>
            <person name="Wimmer E.A."/>
            <person name="Yang X."/>
            <person name="Jones A.K."/>
            <person name="Sattelle D.B."/>
            <person name="Ebert P.R."/>
            <person name="Nelson D."/>
            <person name="Scott J.G."/>
            <person name="Beeman R.W."/>
            <person name="Muthukrishnan S."/>
            <person name="Kramer K.J."/>
            <person name="Arakane Y."/>
            <person name="Beeman R.W."/>
            <person name="Zhu Q."/>
            <person name="Hogenkamp D."/>
            <person name="Dixit R."/>
            <person name="Oppert B."/>
            <person name="Jiang H."/>
            <person name="Zou Z."/>
            <person name="Marshall J."/>
            <person name="Elpidina E."/>
            <person name="Vinokurov K."/>
            <person name="Oppert C."/>
            <person name="Zou Z."/>
            <person name="Evans J."/>
            <person name="Lu Z."/>
            <person name="Zhao P."/>
            <person name="Sumathipala N."/>
            <person name="Altincicek B."/>
            <person name="Vilcinskas A."/>
            <person name="Williams M."/>
            <person name="Hultmark D."/>
            <person name="Hetru C."/>
            <person name="Jiang H."/>
            <person name="Grimmelikhuijzen C.J."/>
            <person name="Hauser F."/>
            <person name="Cazzamali G."/>
            <person name="Williamson M."/>
            <person name="Park Y."/>
            <person name="Li B."/>
            <person name="Tanaka Y."/>
            <person name="Predel R."/>
            <person name="Neupert S."/>
            <person name="Schachtner J."/>
            <person name="Verleyen P."/>
            <person name="Raible F."/>
            <person name="Bork P."/>
            <person name="Friedrich M."/>
            <person name="Walden K.K."/>
            <person name="Robertson H.M."/>
            <person name="Angeli S."/>
            <person name="Foret S."/>
            <person name="Bucher G."/>
            <person name="Schuetz S."/>
            <person name="Maleszka R."/>
            <person name="Wimmer E.A."/>
            <person name="Beeman R.W."/>
            <person name="Lorenzen M."/>
            <person name="Tomoyasu Y."/>
            <person name="Miller S.C."/>
            <person name="Grossmann D."/>
            <person name="Bucher G."/>
        </authorList>
    </citation>
    <scope>NUCLEOTIDE SEQUENCE [LARGE SCALE GENOMIC DNA]</scope>
    <source>
        <strain evidence="11 12">Georgia GA2</strain>
    </source>
</reference>
<evidence type="ECO:0000256" key="3">
    <source>
        <dbReference type="ARBA" id="ARBA00022606"/>
    </source>
</evidence>
<comment type="similarity">
    <text evidence="10">Belongs to the insect chemoreceptor superfamily. Heteromeric odorant receptor channel (TC 1.A.69) family.</text>
</comment>